<gene>
    <name evidence="2" type="ORF">CMUS01_15892</name>
</gene>
<feature type="compositionally biased region" description="Low complexity" evidence="1">
    <location>
        <begin position="336"/>
        <end position="347"/>
    </location>
</feature>
<proteinExistence type="predicted"/>
<feature type="compositionally biased region" description="Basic and acidic residues" evidence="1">
    <location>
        <begin position="915"/>
        <end position="934"/>
    </location>
</feature>
<dbReference type="Proteomes" id="UP000639643">
    <property type="component" value="Unassembled WGS sequence"/>
</dbReference>
<feature type="compositionally biased region" description="Polar residues" evidence="1">
    <location>
        <begin position="171"/>
        <end position="180"/>
    </location>
</feature>
<feature type="compositionally biased region" description="Polar residues" evidence="1">
    <location>
        <begin position="311"/>
        <end position="335"/>
    </location>
</feature>
<dbReference type="Gene3D" id="3.30.160.60">
    <property type="entry name" value="Classic Zinc Finger"/>
    <property type="match status" value="1"/>
</dbReference>
<dbReference type="EMBL" id="WIGM01001488">
    <property type="protein sequence ID" value="KAF6795932.1"/>
    <property type="molecule type" value="Genomic_DNA"/>
</dbReference>
<reference evidence="2" key="1">
    <citation type="journal article" date="2020" name="Phytopathology">
        <title>Genome Sequence Resources of Colletotrichum truncatum, C. plurivorum, C. musicola, and C. sojae: Four Species Pathogenic to Soybean (Glycine max).</title>
        <authorList>
            <person name="Rogerio F."/>
            <person name="Boufleur T.R."/>
            <person name="Ciampi-Guillardi M."/>
            <person name="Sukno S.A."/>
            <person name="Thon M.R."/>
            <person name="Massola Junior N.S."/>
            <person name="Baroncelli R."/>
        </authorList>
    </citation>
    <scope>NUCLEOTIDE SEQUENCE</scope>
    <source>
        <strain evidence="2">LFN0074</strain>
    </source>
</reference>
<comment type="caution">
    <text evidence="2">The sequence shown here is derived from an EMBL/GenBank/DDBJ whole genome shotgun (WGS) entry which is preliminary data.</text>
</comment>
<evidence type="ECO:0000313" key="2">
    <source>
        <dbReference type="EMBL" id="KAF6795932.1"/>
    </source>
</evidence>
<protein>
    <submittedName>
        <fullName evidence="2">Zinc finger protein</fullName>
    </submittedName>
</protein>
<dbReference type="OrthoDB" id="5366163at2759"/>
<evidence type="ECO:0000256" key="1">
    <source>
        <dbReference type="SAM" id="MobiDB-lite"/>
    </source>
</evidence>
<feature type="compositionally biased region" description="Polar residues" evidence="1">
    <location>
        <begin position="348"/>
        <end position="365"/>
    </location>
</feature>
<accession>A0A8H6MLJ1</accession>
<feature type="region of interest" description="Disordered" evidence="1">
    <location>
        <begin position="818"/>
        <end position="859"/>
    </location>
</feature>
<sequence>MESKTSLSLFGDDRRSLNQTPSALRALTSSRLSLSRGRIRRDSFSASSSSSVRSSIDATASPSCVIRGIPQDRCALHRFIVWAAVQRNSCEKMSPAERLECPLLRCRKRFPNHEAMLRHLYTCDQLFTGEYWCYECGRAEKFTDGKCKKCLGHPGKRRRIMSVAKDFFSSLGQKSRNQNAPEPDLDGDVIPPTPPPPPPPSYDSILVQPQEVELSSSSEILEIDSKEVSHPSPPDNFLSGNMDDIDLLDTFPARSTAFESGMSVMPDLSFDWTSQKGLVIDEATMGRDRPSLLVHTDGLVHSQKQHKPATRTKNLSPSNSLRSNASTDTTTSYLVSPSSTFSTPWTSADTSITSPTLDGTNSGGFLSRGGSNASRYSNYSLPQNAFISELPANETIMPLPQTLPENLGYEPQFTPPPVSSMADTIPGMSNAPVAPVQNDHIGQTVAEAIAELENADRSDAKSFIGSAWDSLKAHVSVSMDKLQHLDHNPLAQRLRFMSPQDMAQTGLNTLKAIVEGGQPKSAIEILCFVHVTYSLSIIVHEDDARSRSEQLYAQALLYGNMLVPGEREPYHEVASAIWQPSVSRSHSFKGKEQATPAAQPRPKLTDFLGVTLFFLDELEHKVLRQGPVVPPEVLGSKLWKQHLGEAGVTTGTDLKFTALLKRIACQISQSFSHARGFATQMKLLQTRINMGEINTTRRAEIELIQAGKNHIPPQEYFDNYVPEVRKWCDCLYQQSVPAYLPRSVYHAFGIELAQTIINGICLKEYPTQGQGEDSLDEFIRKTATISEESLNNPMFTPNDAVNMNTLPEMHFATGTAAFSNPRPELLTSSDGLTSSHNQASGSPEPSRLSEGGIGPNNEIEAYDRCDQCDYRPNGDPKWFKGSLAKHKKLQHSTEPPKIYKCPYPGCTSQYKKREDNLKQHMQEKGHFVEGESYKRPSKRKKTG</sequence>
<feature type="region of interest" description="Disordered" evidence="1">
    <location>
        <begin position="171"/>
        <end position="205"/>
    </location>
</feature>
<feature type="compositionally biased region" description="Pro residues" evidence="1">
    <location>
        <begin position="191"/>
        <end position="201"/>
    </location>
</feature>
<organism evidence="2 3">
    <name type="scientific">Colletotrichum musicola</name>
    <dbReference type="NCBI Taxonomy" id="2175873"/>
    <lineage>
        <taxon>Eukaryota</taxon>
        <taxon>Fungi</taxon>
        <taxon>Dikarya</taxon>
        <taxon>Ascomycota</taxon>
        <taxon>Pezizomycotina</taxon>
        <taxon>Sordariomycetes</taxon>
        <taxon>Hypocreomycetidae</taxon>
        <taxon>Glomerellales</taxon>
        <taxon>Glomerellaceae</taxon>
        <taxon>Colletotrichum</taxon>
        <taxon>Colletotrichum orchidearum species complex</taxon>
    </lineage>
</organism>
<keyword evidence="3" id="KW-1185">Reference proteome</keyword>
<name>A0A8H6MLJ1_9PEZI</name>
<feature type="compositionally biased region" description="Polar residues" evidence="1">
    <location>
        <begin position="826"/>
        <end position="843"/>
    </location>
</feature>
<feature type="region of interest" description="Disordered" evidence="1">
    <location>
        <begin position="915"/>
        <end position="943"/>
    </location>
</feature>
<dbReference type="AlphaFoldDB" id="A0A8H6MLJ1"/>
<feature type="region of interest" description="Disordered" evidence="1">
    <location>
        <begin position="299"/>
        <end position="365"/>
    </location>
</feature>
<evidence type="ECO:0000313" key="3">
    <source>
        <dbReference type="Proteomes" id="UP000639643"/>
    </source>
</evidence>